<dbReference type="Proteomes" id="UP001154322">
    <property type="component" value="Unassembled WGS sequence"/>
</dbReference>
<comment type="caution">
    <text evidence="1">The sequence shown here is derived from an EMBL/GenBank/DDBJ whole genome shotgun (WGS) entry which is preliminary data.</text>
</comment>
<evidence type="ECO:0000313" key="2">
    <source>
        <dbReference type="Proteomes" id="UP001154322"/>
    </source>
</evidence>
<evidence type="ECO:0000313" key="1">
    <source>
        <dbReference type="EMBL" id="CAH8243566.1"/>
    </source>
</evidence>
<gene>
    <name evidence="1" type="ORF">WJ0W_000806</name>
</gene>
<dbReference type="EMBL" id="CALYLO010000001">
    <property type="protein sequence ID" value="CAH8243566.1"/>
    <property type="molecule type" value="Genomic_DNA"/>
</dbReference>
<sequence>MKQAIPVHDSGSRFQDMIARLSASYLQNSIDAIKDKYLDLQLTLDWMRHLLKRGDIIATSLHCATIVRELCQALLPIGWKKLSP</sequence>
<accession>A0ABN8U1T1</accession>
<protein>
    <submittedName>
        <fullName evidence="1">Uncharacterized protein</fullName>
    </submittedName>
</protein>
<name>A0ABN8U1T1_9BACL</name>
<proteinExistence type="predicted"/>
<reference evidence="1" key="1">
    <citation type="submission" date="2022-06" db="EMBL/GenBank/DDBJ databases">
        <authorList>
            <person name="Dietemann V."/>
            <person name="Ory F."/>
            <person name="Dainat B."/>
            <person name="Oberhansli S."/>
        </authorList>
    </citation>
    <scope>NUCLEOTIDE SEQUENCE</scope>
    <source>
        <strain evidence="1">Ena-SAMPLE-TAB-26-04-2022-14:26:32:270-5432</strain>
    </source>
</reference>
<organism evidence="1 2">
    <name type="scientific">Paenibacillus melissococcoides</name>
    <dbReference type="NCBI Taxonomy" id="2912268"/>
    <lineage>
        <taxon>Bacteria</taxon>
        <taxon>Bacillati</taxon>
        <taxon>Bacillota</taxon>
        <taxon>Bacilli</taxon>
        <taxon>Bacillales</taxon>
        <taxon>Paenibacillaceae</taxon>
        <taxon>Paenibacillus</taxon>
    </lineage>
</organism>
<dbReference type="RefSeq" id="WP_261948994.1">
    <property type="nucleotide sequence ID" value="NZ_AP031286.1"/>
</dbReference>
<keyword evidence="2" id="KW-1185">Reference proteome</keyword>